<feature type="domain" description="Restriction endonuclease type IV Mrr" evidence="1">
    <location>
        <begin position="1"/>
        <end position="105"/>
    </location>
</feature>
<dbReference type="InterPro" id="IPR011335">
    <property type="entry name" value="Restrct_endonuc-II-like"/>
</dbReference>
<dbReference type="GO" id="GO:0003677">
    <property type="term" value="F:DNA binding"/>
    <property type="evidence" value="ECO:0007669"/>
    <property type="project" value="InterPro"/>
</dbReference>
<evidence type="ECO:0000313" key="3">
    <source>
        <dbReference type="Proteomes" id="UP000823598"/>
    </source>
</evidence>
<evidence type="ECO:0000259" key="1">
    <source>
        <dbReference type="Pfam" id="PF04471"/>
    </source>
</evidence>
<organism evidence="2 3">
    <name type="scientific">Candidatus Limisoma faecipullorum</name>
    <dbReference type="NCBI Taxonomy" id="2840854"/>
    <lineage>
        <taxon>Bacteria</taxon>
        <taxon>Pseudomonadati</taxon>
        <taxon>Bacteroidota</taxon>
        <taxon>Bacteroidia</taxon>
        <taxon>Bacteroidales</taxon>
        <taxon>Candidatus Limisoma</taxon>
    </lineage>
</organism>
<dbReference type="EMBL" id="JADIMC010000080">
    <property type="protein sequence ID" value="MBO8476725.1"/>
    <property type="molecule type" value="Genomic_DNA"/>
</dbReference>
<dbReference type="InterPro" id="IPR007560">
    <property type="entry name" value="Restrct_endonuc_IV_Mrr"/>
</dbReference>
<dbReference type="InterPro" id="IPR011856">
    <property type="entry name" value="tRNA_endonuc-like_dom_sf"/>
</dbReference>
<dbReference type="InterPro" id="IPR052906">
    <property type="entry name" value="Type_IV_Methyl-Rstrct_Enzyme"/>
</dbReference>
<protein>
    <submittedName>
        <fullName evidence="2">Restriction endonuclease</fullName>
    </submittedName>
</protein>
<dbReference type="SUPFAM" id="SSF52980">
    <property type="entry name" value="Restriction endonuclease-like"/>
    <property type="match status" value="1"/>
</dbReference>
<dbReference type="Proteomes" id="UP000823598">
    <property type="component" value="Unassembled WGS sequence"/>
</dbReference>
<keyword evidence="2" id="KW-0378">Hydrolase</keyword>
<keyword evidence="2" id="KW-0540">Nuclease</keyword>
<dbReference type="PANTHER" id="PTHR30015">
    <property type="entry name" value="MRR RESTRICTION SYSTEM PROTEIN"/>
    <property type="match status" value="1"/>
</dbReference>
<proteinExistence type="predicted"/>
<name>A0A9D9IRA2_9BACT</name>
<comment type="caution">
    <text evidence="2">The sequence shown here is derived from an EMBL/GenBank/DDBJ whole genome shotgun (WGS) entry which is preliminary data.</text>
</comment>
<keyword evidence="2" id="KW-0255">Endonuclease</keyword>
<dbReference type="PANTHER" id="PTHR30015:SF6">
    <property type="entry name" value="SLL1429 PROTEIN"/>
    <property type="match status" value="1"/>
</dbReference>
<dbReference type="GO" id="GO:0015666">
    <property type="term" value="F:restriction endodeoxyribonuclease activity"/>
    <property type="evidence" value="ECO:0007669"/>
    <property type="project" value="TreeGrafter"/>
</dbReference>
<sequence>MNPQSFEKYVAGIYEKEGYDVTVTPYSGDYGVDVIAEKGGERIAVQVKQYGCSTRKVNRQMVMELHGAAAYAGCNKAVIATNGDVLPDAVEVARKIGVEIRYIDSEPGLRPVIDAYKKSYKPAAAPESKKPVSGVDYSAAFREIWDKYVKPLEGKTLLNDKGRKNTILKVDDGGIKRITSTGNVGKIDIEPFKMAVIKLLRDGYITRSEINDNYSKRASSGIVLILSQVPMFELVERPLALRLRKK</sequence>
<dbReference type="Pfam" id="PF04471">
    <property type="entry name" value="Mrr_cat"/>
    <property type="match status" value="1"/>
</dbReference>
<reference evidence="2" key="1">
    <citation type="submission" date="2020-10" db="EMBL/GenBank/DDBJ databases">
        <authorList>
            <person name="Gilroy R."/>
        </authorList>
    </citation>
    <scope>NUCLEOTIDE SEQUENCE</scope>
    <source>
        <strain evidence="2">6919</strain>
    </source>
</reference>
<gene>
    <name evidence="2" type="ORF">IAB88_07005</name>
</gene>
<dbReference type="AlphaFoldDB" id="A0A9D9IRA2"/>
<accession>A0A9D9IRA2</accession>
<dbReference type="Gene3D" id="3.40.1350.10">
    <property type="match status" value="1"/>
</dbReference>
<reference evidence="2" key="2">
    <citation type="journal article" date="2021" name="PeerJ">
        <title>Extensive microbial diversity within the chicken gut microbiome revealed by metagenomics and culture.</title>
        <authorList>
            <person name="Gilroy R."/>
            <person name="Ravi A."/>
            <person name="Getino M."/>
            <person name="Pursley I."/>
            <person name="Horton D.L."/>
            <person name="Alikhan N.F."/>
            <person name="Baker D."/>
            <person name="Gharbi K."/>
            <person name="Hall N."/>
            <person name="Watson M."/>
            <person name="Adriaenssens E.M."/>
            <person name="Foster-Nyarko E."/>
            <person name="Jarju S."/>
            <person name="Secka A."/>
            <person name="Antonio M."/>
            <person name="Oren A."/>
            <person name="Chaudhuri R.R."/>
            <person name="La Ragione R."/>
            <person name="Hildebrand F."/>
            <person name="Pallen M.J."/>
        </authorList>
    </citation>
    <scope>NUCLEOTIDE SEQUENCE</scope>
    <source>
        <strain evidence="2">6919</strain>
    </source>
</reference>
<evidence type="ECO:0000313" key="2">
    <source>
        <dbReference type="EMBL" id="MBO8476725.1"/>
    </source>
</evidence>
<dbReference type="GO" id="GO:0009307">
    <property type="term" value="P:DNA restriction-modification system"/>
    <property type="evidence" value="ECO:0007669"/>
    <property type="project" value="InterPro"/>
</dbReference>